<evidence type="ECO:0000313" key="2">
    <source>
        <dbReference type="Proteomes" id="UP001163603"/>
    </source>
</evidence>
<organism evidence="1 2">
    <name type="scientific">Pistacia integerrima</name>
    <dbReference type="NCBI Taxonomy" id="434235"/>
    <lineage>
        <taxon>Eukaryota</taxon>
        <taxon>Viridiplantae</taxon>
        <taxon>Streptophyta</taxon>
        <taxon>Embryophyta</taxon>
        <taxon>Tracheophyta</taxon>
        <taxon>Spermatophyta</taxon>
        <taxon>Magnoliopsida</taxon>
        <taxon>eudicotyledons</taxon>
        <taxon>Gunneridae</taxon>
        <taxon>Pentapetalae</taxon>
        <taxon>rosids</taxon>
        <taxon>malvids</taxon>
        <taxon>Sapindales</taxon>
        <taxon>Anacardiaceae</taxon>
        <taxon>Pistacia</taxon>
    </lineage>
</organism>
<accession>A0ACC0XE77</accession>
<sequence>MRIAVSQICKSLGFKGAQNSSLETLTLIATNYLQELAQLAASYSHASRRTESNFFDLVNALHDLNLIQGFVGASKIEGNSCLLSSRVLKELKCFVKYRDETPFAKPVPRVEKNKLLSKGLVACGEKEIMMKKNLHIPKWLPALPDLRVGVCEKRRSLWENSGVVEGEGEVGGELSLRKQSLGVIW</sequence>
<name>A0ACC0XE77_9ROSI</name>
<evidence type="ECO:0000313" key="1">
    <source>
        <dbReference type="EMBL" id="KAJ0016640.1"/>
    </source>
</evidence>
<protein>
    <submittedName>
        <fullName evidence="1">Uncharacterized protein</fullName>
    </submittedName>
</protein>
<reference evidence="2" key="1">
    <citation type="journal article" date="2023" name="G3 (Bethesda)">
        <title>Genome assembly and association tests identify interacting loci associated with vigor, precocity, and sex in interspecific pistachio rootstocks.</title>
        <authorList>
            <person name="Palmer W."/>
            <person name="Jacygrad E."/>
            <person name="Sagayaradj S."/>
            <person name="Cavanaugh K."/>
            <person name="Han R."/>
            <person name="Bertier L."/>
            <person name="Beede B."/>
            <person name="Kafkas S."/>
            <person name="Golino D."/>
            <person name="Preece J."/>
            <person name="Michelmore R."/>
        </authorList>
    </citation>
    <scope>NUCLEOTIDE SEQUENCE [LARGE SCALE GENOMIC DNA]</scope>
</reference>
<dbReference type="Proteomes" id="UP001163603">
    <property type="component" value="Chromosome 12"/>
</dbReference>
<gene>
    <name evidence="1" type="ORF">Pint_11599</name>
</gene>
<comment type="caution">
    <text evidence="1">The sequence shown here is derived from an EMBL/GenBank/DDBJ whole genome shotgun (WGS) entry which is preliminary data.</text>
</comment>
<keyword evidence="2" id="KW-1185">Reference proteome</keyword>
<proteinExistence type="predicted"/>
<dbReference type="EMBL" id="CM047747">
    <property type="protein sequence ID" value="KAJ0016640.1"/>
    <property type="molecule type" value="Genomic_DNA"/>
</dbReference>